<reference evidence="1 2" key="1">
    <citation type="submission" date="2021-08" db="EMBL/GenBank/DDBJ databases">
        <authorList>
            <person name="Peeters C."/>
        </authorList>
    </citation>
    <scope>NUCLEOTIDE SEQUENCE [LARGE SCALE GENOMIC DNA]</scope>
    <source>
        <strain evidence="1 2">LMG 23994</strain>
    </source>
</reference>
<proteinExistence type="predicted"/>
<accession>A0ABM8XGK5</accession>
<evidence type="ECO:0000313" key="2">
    <source>
        <dbReference type="Proteomes" id="UP000701702"/>
    </source>
</evidence>
<sequence length="184" mass="20766">MSRISCKPRADGHTVALVRNPHSKARGRSVTDTRGSIRLDADPDDVKAYIRISDRYCHLGIDDVFTVEDLVYIRGWLIENGDPKAKELRKTRDARVERDLLERLQTSMEAKDNPLAQVVGLLPAAGEMLHKLSEECRSSGQEPLKHLRNLYMEVYEAYTAFEQLAKQAGVMKKKRGQSSDEASP</sequence>
<protein>
    <submittedName>
        <fullName evidence="1">Uncharacterized protein</fullName>
    </submittedName>
</protein>
<organism evidence="1 2">
    <name type="scientific">Cupriavidus pinatubonensis</name>
    <dbReference type="NCBI Taxonomy" id="248026"/>
    <lineage>
        <taxon>Bacteria</taxon>
        <taxon>Pseudomonadati</taxon>
        <taxon>Pseudomonadota</taxon>
        <taxon>Betaproteobacteria</taxon>
        <taxon>Burkholderiales</taxon>
        <taxon>Burkholderiaceae</taxon>
        <taxon>Cupriavidus</taxon>
    </lineage>
</organism>
<dbReference type="EMBL" id="CAJZAF010000024">
    <property type="protein sequence ID" value="CAG9179190.1"/>
    <property type="molecule type" value="Genomic_DNA"/>
</dbReference>
<keyword evidence="2" id="KW-1185">Reference proteome</keyword>
<gene>
    <name evidence="1" type="ORF">LMG23994_04092</name>
</gene>
<name>A0ABM8XGK5_9BURK</name>
<comment type="caution">
    <text evidence="1">The sequence shown here is derived from an EMBL/GenBank/DDBJ whole genome shotgun (WGS) entry which is preliminary data.</text>
</comment>
<dbReference type="Proteomes" id="UP000701702">
    <property type="component" value="Unassembled WGS sequence"/>
</dbReference>
<evidence type="ECO:0000313" key="1">
    <source>
        <dbReference type="EMBL" id="CAG9179190.1"/>
    </source>
</evidence>